<keyword evidence="1" id="KW-0812">Transmembrane</keyword>
<name>A0A7F5R7W7_AGRPL</name>
<keyword evidence="1" id="KW-0472">Membrane</keyword>
<reference evidence="3" key="1">
    <citation type="submission" date="2025-08" db="UniProtKB">
        <authorList>
            <consortium name="RefSeq"/>
        </authorList>
    </citation>
    <scope>IDENTIFICATION</scope>
    <source>
        <tissue evidence="3">Entire body</tissue>
    </source>
</reference>
<protein>
    <submittedName>
        <fullName evidence="3">Uncharacterized protein LOC112904951</fullName>
    </submittedName>
</protein>
<dbReference type="RefSeq" id="XP_025832068.1">
    <property type="nucleotide sequence ID" value="XM_025976283.1"/>
</dbReference>
<accession>A0A7F5R7W7</accession>
<sequence length="114" mass="12800">MEPNVNNLTISFIESASNSSKPIAHRFVWAFHPRDPLIRNVFVDTDKLDVHSQYWESITLVPILATVMLAVTVFLLVLFRQTPTLVAATVAATLTIIGIYLILSSITESRPKYE</sequence>
<dbReference type="Proteomes" id="UP000192223">
    <property type="component" value="Unplaced"/>
</dbReference>
<evidence type="ECO:0000256" key="1">
    <source>
        <dbReference type="SAM" id="Phobius"/>
    </source>
</evidence>
<feature type="transmembrane region" description="Helical" evidence="1">
    <location>
        <begin position="57"/>
        <end position="79"/>
    </location>
</feature>
<dbReference type="InParanoid" id="A0A7F5R7W7"/>
<evidence type="ECO:0000313" key="2">
    <source>
        <dbReference type="Proteomes" id="UP000192223"/>
    </source>
</evidence>
<feature type="transmembrane region" description="Helical" evidence="1">
    <location>
        <begin position="85"/>
        <end position="103"/>
    </location>
</feature>
<organism evidence="2 3">
    <name type="scientific">Agrilus planipennis</name>
    <name type="common">Emerald ash borer</name>
    <name type="synonym">Agrilus marcopoli</name>
    <dbReference type="NCBI Taxonomy" id="224129"/>
    <lineage>
        <taxon>Eukaryota</taxon>
        <taxon>Metazoa</taxon>
        <taxon>Ecdysozoa</taxon>
        <taxon>Arthropoda</taxon>
        <taxon>Hexapoda</taxon>
        <taxon>Insecta</taxon>
        <taxon>Pterygota</taxon>
        <taxon>Neoptera</taxon>
        <taxon>Endopterygota</taxon>
        <taxon>Coleoptera</taxon>
        <taxon>Polyphaga</taxon>
        <taxon>Elateriformia</taxon>
        <taxon>Buprestoidea</taxon>
        <taxon>Buprestidae</taxon>
        <taxon>Agrilinae</taxon>
        <taxon>Agrilus</taxon>
    </lineage>
</organism>
<keyword evidence="1" id="KW-1133">Transmembrane helix</keyword>
<dbReference type="GeneID" id="112904951"/>
<gene>
    <name evidence="3" type="primary">LOC112904951</name>
</gene>
<dbReference type="AlphaFoldDB" id="A0A7F5R7W7"/>
<dbReference type="KEGG" id="apln:112904951"/>
<dbReference type="OrthoDB" id="6764282at2759"/>
<keyword evidence="2" id="KW-1185">Reference proteome</keyword>
<proteinExistence type="predicted"/>
<evidence type="ECO:0000313" key="3">
    <source>
        <dbReference type="RefSeq" id="XP_025832068.1"/>
    </source>
</evidence>